<evidence type="ECO:0000313" key="3">
    <source>
        <dbReference type="Proteomes" id="UP000614601"/>
    </source>
</evidence>
<dbReference type="CDD" id="cd05402">
    <property type="entry name" value="NT_PAP_TUTase"/>
    <property type="match status" value="1"/>
</dbReference>
<feature type="domain" description="Poly(A) RNA polymerase mitochondrial-like central palm" evidence="1">
    <location>
        <begin position="34"/>
        <end position="182"/>
    </location>
</feature>
<name>A0A811LMX5_9BILA</name>
<dbReference type="PANTHER" id="PTHR12271:SF40">
    <property type="entry name" value="POLY(A) RNA POLYMERASE GLD2"/>
    <property type="match status" value="1"/>
</dbReference>
<keyword evidence="3" id="KW-1185">Reference proteome</keyword>
<dbReference type="EMBL" id="CAJFCW020000006">
    <property type="protein sequence ID" value="CAG9124503.1"/>
    <property type="molecule type" value="Genomic_DNA"/>
</dbReference>
<dbReference type="SUPFAM" id="SSF81301">
    <property type="entry name" value="Nucleotidyltransferase"/>
    <property type="match status" value="1"/>
</dbReference>
<dbReference type="EMBL" id="CAJFDH010000006">
    <property type="protein sequence ID" value="CAD5228454.1"/>
    <property type="molecule type" value="Genomic_DNA"/>
</dbReference>
<dbReference type="OrthoDB" id="10266662at2759"/>
<evidence type="ECO:0000259" key="1">
    <source>
        <dbReference type="Pfam" id="PF22600"/>
    </source>
</evidence>
<dbReference type="Gene3D" id="1.10.1410.10">
    <property type="match status" value="1"/>
</dbReference>
<dbReference type="GO" id="GO:0016779">
    <property type="term" value="F:nucleotidyltransferase activity"/>
    <property type="evidence" value="ECO:0007669"/>
    <property type="project" value="TreeGrafter"/>
</dbReference>
<dbReference type="GO" id="GO:0031123">
    <property type="term" value="P:RNA 3'-end processing"/>
    <property type="evidence" value="ECO:0007669"/>
    <property type="project" value="TreeGrafter"/>
</dbReference>
<evidence type="ECO:0000313" key="2">
    <source>
        <dbReference type="EMBL" id="CAD5228454.1"/>
    </source>
</evidence>
<protein>
    <recommendedName>
        <fullName evidence="1">Poly(A) RNA polymerase mitochondrial-like central palm domain-containing protein</fullName>
    </recommendedName>
</protein>
<dbReference type="Proteomes" id="UP000614601">
    <property type="component" value="Unassembled WGS sequence"/>
</dbReference>
<dbReference type="PANTHER" id="PTHR12271">
    <property type="entry name" value="POLY A POLYMERASE CID PAP -RELATED"/>
    <property type="match status" value="1"/>
</dbReference>
<dbReference type="Gene3D" id="3.30.460.10">
    <property type="entry name" value="Beta Polymerase, domain 2"/>
    <property type="match status" value="1"/>
</dbReference>
<comment type="caution">
    <text evidence="2">The sequence shown here is derived from an EMBL/GenBank/DDBJ whole genome shotgun (WGS) entry which is preliminary data.</text>
</comment>
<dbReference type="Pfam" id="PF22600">
    <property type="entry name" value="MTPAP-like_central"/>
    <property type="match status" value="1"/>
</dbReference>
<organism evidence="2 3">
    <name type="scientific">Bursaphelenchus okinawaensis</name>
    <dbReference type="NCBI Taxonomy" id="465554"/>
    <lineage>
        <taxon>Eukaryota</taxon>
        <taxon>Metazoa</taxon>
        <taxon>Ecdysozoa</taxon>
        <taxon>Nematoda</taxon>
        <taxon>Chromadorea</taxon>
        <taxon>Rhabditida</taxon>
        <taxon>Tylenchina</taxon>
        <taxon>Tylenchomorpha</taxon>
        <taxon>Aphelenchoidea</taxon>
        <taxon>Aphelenchoididae</taxon>
        <taxon>Bursaphelenchus</taxon>
    </lineage>
</organism>
<dbReference type="SUPFAM" id="SSF81631">
    <property type="entry name" value="PAP/OAS1 substrate-binding domain"/>
    <property type="match status" value="1"/>
</dbReference>
<dbReference type="InterPro" id="IPR054708">
    <property type="entry name" value="MTPAP-like_central"/>
</dbReference>
<proteinExistence type="predicted"/>
<accession>A0A811LMX5</accession>
<dbReference type="Proteomes" id="UP000783686">
    <property type="component" value="Unassembled WGS sequence"/>
</dbReference>
<gene>
    <name evidence="2" type="ORF">BOKJ2_LOCUS12686</name>
</gene>
<reference evidence="2" key="1">
    <citation type="submission" date="2020-09" db="EMBL/GenBank/DDBJ databases">
        <authorList>
            <person name="Kikuchi T."/>
        </authorList>
    </citation>
    <scope>NUCLEOTIDE SEQUENCE</scope>
    <source>
        <strain evidence="2">SH1</strain>
    </source>
</reference>
<sequence length="360" mass="42288">MSYLEDVAFIKHATRQLLRYQKKHLQHQAHAVAKINKICESQRQSEEEKQLKEELVHVFEKDLKAFFGQTAKVTMYGGSVNGFGSKNSDIDACIEINIKLNPETTEEREANTQLLELVQERINKKKDSMITKYKNLRLIKAKVPIICTEMYHPMARQYFEVDLSCANQLAKMNTRLLQEYSRLDDRVKNLFFLVKKWLKKNHLYGSVGCMNSYSIINLVIYYLQRGVHPQILPVMHNLVPDLENKLKNKDNICCKWTPQNTEMTTLLLFIGFVTFYNRFRFRDYEIDIREASLKPRQTIKHSIAINCPVNGMVPSRGFFAVNHYLFKHLLRETHEVFWYDIPDATHGEKGRILHRFIGNL</sequence>
<dbReference type="InterPro" id="IPR043519">
    <property type="entry name" value="NT_sf"/>
</dbReference>
<dbReference type="AlphaFoldDB" id="A0A811LMX5"/>